<keyword evidence="2" id="KW-0813">Transport</keyword>
<dbReference type="Pfam" id="PF03573">
    <property type="entry name" value="OprD"/>
    <property type="match status" value="1"/>
</dbReference>
<protein>
    <submittedName>
        <fullName evidence="5">OprD family outer membrane porin</fullName>
    </submittedName>
</protein>
<comment type="caution">
    <text evidence="5">The sequence shown here is derived from an EMBL/GenBank/DDBJ whole genome shotgun (WGS) entry which is preliminary data.</text>
</comment>
<keyword evidence="3 4" id="KW-0732">Signal</keyword>
<gene>
    <name evidence="5" type="ORF">ACFSTG_04020</name>
</gene>
<evidence type="ECO:0000256" key="3">
    <source>
        <dbReference type="ARBA" id="ARBA00022729"/>
    </source>
</evidence>
<evidence type="ECO:0000313" key="5">
    <source>
        <dbReference type="EMBL" id="MFD2517048.1"/>
    </source>
</evidence>
<dbReference type="RefSeq" id="WP_380748719.1">
    <property type="nucleotide sequence ID" value="NZ_JBHULT010000006.1"/>
</dbReference>
<proteinExistence type="inferred from homology"/>
<reference evidence="6" key="1">
    <citation type="journal article" date="2019" name="Int. J. Syst. Evol. Microbiol.">
        <title>The Global Catalogue of Microorganisms (GCM) 10K type strain sequencing project: providing services to taxonomists for standard genome sequencing and annotation.</title>
        <authorList>
            <consortium name="The Broad Institute Genomics Platform"/>
            <consortium name="The Broad Institute Genome Sequencing Center for Infectious Disease"/>
            <person name="Wu L."/>
            <person name="Ma J."/>
        </authorList>
    </citation>
    <scope>NUCLEOTIDE SEQUENCE [LARGE SCALE GENOMIC DNA]</scope>
    <source>
        <strain evidence="6">KCTC 42585</strain>
    </source>
</reference>
<keyword evidence="6" id="KW-1185">Reference proteome</keyword>
<evidence type="ECO:0000256" key="2">
    <source>
        <dbReference type="ARBA" id="ARBA00022448"/>
    </source>
</evidence>
<feature type="chain" id="PRO_5045143919" evidence="4">
    <location>
        <begin position="20"/>
        <end position="448"/>
    </location>
</feature>
<name>A0ABW5IUE1_9FLAO</name>
<dbReference type="EMBL" id="JBHULT010000006">
    <property type="protein sequence ID" value="MFD2517048.1"/>
    <property type="molecule type" value="Genomic_DNA"/>
</dbReference>
<comment type="similarity">
    <text evidence="1">Belongs to the outer membrane porin (Opr) (TC 1.B.25) family.</text>
</comment>
<feature type="signal peptide" evidence="4">
    <location>
        <begin position="1"/>
        <end position="19"/>
    </location>
</feature>
<evidence type="ECO:0000313" key="6">
    <source>
        <dbReference type="Proteomes" id="UP001597468"/>
    </source>
</evidence>
<sequence length="448" mass="51968">MLKKSCLFLIFILPFTLFPQDSLQVESRGELSGQWRSYYMNTFNKDELKDFTALATGGHLKYSYAFTPNFSVTGAMYVSVNTWIQDLSIPDATTGKLSRYEEGLFNRLDLDEKFLFIPGELFVRYKVQEHDLKLGRMKFVSPLINPQDGRMIPTFVQGLHYSWKAPENALFEAGVFNEIAPRSTGEFYSIGESIGTYATGRNWSGEAAQYAGNTKSDFLITAHANFNLHEHLNIDLWNYYTDNIFNTSYLNPEWKFSKQVSVELEWLHQQRVGDGGNAREELRYFTEKSSDVLGARINYKWDRSSLAFSYDHILPHGQFIFPREWGREFLFSFQKRERSEGSGDNHALVAYYNTVIPLEGLKTEVRSILSVGHQWKPSVLDPRLNKYAVPDYTQVNLDLFFNFEKWKNLKPEILLVGKFASGDFPDNPNFYFNKTDLFHIDLILNYNF</sequence>
<organism evidence="5 6">
    <name type="scientific">Salinimicrobium flavum</name>
    <dbReference type="NCBI Taxonomy" id="1737065"/>
    <lineage>
        <taxon>Bacteria</taxon>
        <taxon>Pseudomonadati</taxon>
        <taxon>Bacteroidota</taxon>
        <taxon>Flavobacteriia</taxon>
        <taxon>Flavobacteriales</taxon>
        <taxon>Flavobacteriaceae</taxon>
        <taxon>Salinimicrobium</taxon>
    </lineage>
</organism>
<dbReference type="InterPro" id="IPR023614">
    <property type="entry name" value="Porin_dom_sf"/>
</dbReference>
<evidence type="ECO:0000256" key="4">
    <source>
        <dbReference type="SAM" id="SignalP"/>
    </source>
</evidence>
<dbReference type="Proteomes" id="UP001597468">
    <property type="component" value="Unassembled WGS sequence"/>
</dbReference>
<dbReference type="Gene3D" id="2.40.160.10">
    <property type="entry name" value="Porin"/>
    <property type="match status" value="1"/>
</dbReference>
<accession>A0ABW5IUE1</accession>
<dbReference type="InterPro" id="IPR005318">
    <property type="entry name" value="OM_porin_bac"/>
</dbReference>
<evidence type="ECO:0000256" key="1">
    <source>
        <dbReference type="ARBA" id="ARBA00009075"/>
    </source>
</evidence>